<dbReference type="GO" id="GO:0051539">
    <property type="term" value="F:4 iron, 4 sulfur cluster binding"/>
    <property type="evidence" value="ECO:0007669"/>
    <property type="project" value="UniProtKB-KW"/>
</dbReference>
<feature type="region of interest" description="Disordered" evidence="13">
    <location>
        <begin position="387"/>
        <end position="453"/>
    </location>
</feature>
<evidence type="ECO:0000256" key="12">
    <source>
        <dbReference type="HAMAP-Rule" id="MF_03183"/>
    </source>
</evidence>
<dbReference type="GO" id="GO:0006285">
    <property type="term" value="P:base-excision repair, AP site formation"/>
    <property type="evidence" value="ECO:0007669"/>
    <property type="project" value="UniProtKB-UniRule"/>
</dbReference>
<dbReference type="CDD" id="cd00056">
    <property type="entry name" value="ENDO3c"/>
    <property type="match status" value="1"/>
</dbReference>
<evidence type="ECO:0000256" key="8">
    <source>
        <dbReference type="ARBA" id="ARBA00023014"/>
    </source>
</evidence>
<dbReference type="EC" id="3.2.2.-" evidence="12"/>
<keyword evidence="3" id="KW-0479">Metal-binding</keyword>
<keyword evidence="16" id="KW-1185">Reference proteome</keyword>
<dbReference type="InterPro" id="IPR030841">
    <property type="entry name" value="NTH1"/>
</dbReference>
<dbReference type="GO" id="GO:0003677">
    <property type="term" value="F:DNA binding"/>
    <property type="evidence" value="ECO:0007669"/>
    <property type="project" value="UniProtKB-UniRule"/>
</dbReference>
<keyword evidence="6" id="KW-0809">Transit peptide</keyword>
<comment type="function">
    <text evidence="12">Bifunctional DNA N-glycosylase with associated apurinic/apyrimidinic (AP) lyase function that catalyzes the first step in base excision repair (BER), the primary repair pathway for the repair of oxidative DNA damage. The DNA N-glycosylase activity releases the damaged DNA base from DNA by cleaving the N-glycosidic bond, leaving an AP site. The AP lyase activity cleaves the phosphodiester bond 3' to the AP site by a beta-elimination. Primarily recognizes and repairs oxidative base damage of pyrimidines.</text>
</comment>
<dbReference type="GO" id="GO:0006289">
    <property type="term" value="P:nucleotide-excision repair"/>
    <property type="evidence" value="ECO:0007669"/>
    <property type="project" value="TreeGrafter"/>
</dbReference>
<evidence type="ECO:0000256" key="3">
    <source>
        <dbReference type="ARBA" id="ARBA00022723"/>
    </source>
</evidence>
<evidence type="ECO:0000256" key="4">
    <source>
        <dbReference type="ARBA" id="ARBA00022763"/>
    </source>
</evidence>
<gene>
    <name evidence="12" type="primary">NTH1</name>
    <name evidence="15" type="ORF">BDY21DRAFT_293726</name>
</gene>
<dbReference type="Gene3D" id="1.10.1670.10">
    <property type="entry name" value="Helix-hairpin-Helix base-excision DNA repair enzymes (C-terminal)"/>
    <property type="match status" value="1"/>
</dbReference>
<evidence type="ECO:0000256" key="10">
    <source>
        <dbReference type="ARBA" id="ARBA00023239"/>
    </source>
</evidence>
<dbReference type="HAMAP" id="MF_03183">
    <property type="entry name" value="Endonuclease_III_Nth"/>
    <property type="match status" value="1"/>
</dbReference>
<dbReference type="InterPro" id="IPR023170">
    <property type="entry name" value="HhH_base_excis_C"/>
</dbReference>
<feature type="compositionally biased region" description="Polar residues" evidence="13">
    <location>
        <begin position="43"/>
        <end position="58"/>
    </location>
</feature>
<dbReference type="PANTHER" id="PTHR43286:SF1">
    <property type="entry name" value="ENDONUCLEASE III-LIKE PROTEIN 1"/>
    <property type="match status" value="1"/>
</dbReference>
<comment type="similarity">
    <text evidence="1 12">Belongs to the Nth/MutY family.</text>
</comment>
<comment type="subcellular location">
    <subcellularLocation>
        <location evidence="12">Nucleus</location>
    </subcellularLocation>
    <subcellularLocation>
        <location evidence="12">Mitochondrion</location>
    </subcellularLocation>
</comment>
<dbReference type="SMART" id="SM00478">
    <property type="entry name" value="ENDO3c"/>
    <property type="match status" value="1"/>
</dbReference>
<dbReference type="PANTHER" id="PTHR43286">
    <property type="entry name" value="ENDONUCLEASE III-LIKE PROTEIN 1"/>
    <property type="match status" value="1"/>
</dbReference>
<feature type="region of interest" description="Disordered" evidence="13">
    <location>
        <begin position="1"/>
        <end position="143"/>
    </location>
</feature>
<keyword evidence="7" id="KW-0408">Iron</keyword>
<evidence type="ECO:0000259" key="14">
    <source>
        <dbReference type="SMART" id="SM00478"/>
    </source>
</evidence>
<dbReference type="GO" id="GO:0140078">
    <property type="term" value="F:class I DNA-(apurinic or apyrimidinic site) endonuclease activity"/>
    <property type="evidence" value="ECO:0007669"/>
    <property type="project" value="UniProtKB-EC"/>
</dbReference>
<keyword evidence="12" id="KW-0539">Nucleus</keyword>
<organism evidence="15 16">
    <name type="scientific">Lineolata rhizophorae</name>
    <dbReference type="NCBI Taxonomy" id="578093"/>
    <lineage>
        <taxon>Eukaryota</taxon>
        <taxon>Fungi</taxon>
        <taxon>Dikarya</taxon>
        <taxon>Ascomycota</taxon>
        <taxon>Pezizomycotina</taxon>
        <taxon>Dothideomycetes</taxon>
        <taxon>Dothideomycetes incertae sedis</taxon>
        <taxon>Lineolatales</taxon>
        <taxon>Lineolataceae</taxon>
        <taxon>Lineolata</taxon>
    </lineage>
</organism>
<dbReference type="EC" id="4.2.99.18" evidence="12"/>
<dbReference type="GO" id="GO:0000703">
    <property type="term" value="F:oxidized pyrimidine nucleobase lesion DNA N-glycosylase activity"/>
    <property type="evidence" value="ECO:0007669"/>
    <property type="project" value="UniProtKB-UniRule"/>
</dbReference>
<dbReference type="InterPro" id="IPR000445">
    <property type="entry name" value="HhH_motif"/>
</dbReference>
<keyword evidence="12" id="KW-0496">Mitochondrion</keyword>
<evidence type="ECO:0000256" key="6">
    <source>
        <dbReference type="ARBA" id="ARBA00022946"/>
    </source>
</evidence>
<keyword evidence="8" id="KW-0411">Iron-sulfur</keyword>
<evidence type="ECO:0000313" key="16">
    <source>
        <dbReference type="Proteomes" id="UP000799766"/>
    </source>
</evidence>
<keyword evidence="9 12" id="KW-0234">DNA repair</keyword>
<feature type="compositionally biased region" description="Low complexity" evidence="13">
    <location>
        <begin position="20"/>
        <end position="31"/>
    </location>
</feature>
<keyword evidence="10 12" id="KW-0456">Lyase</keyword>
<evidence type="ECO:0000256" key="13">
    <source>
        <dbReference type="SAM" id="MobiDB-lite"/>
    </source>
</evidence>
<keyword evidence="11 12" id="KW-0326">Glycosidase</keyword>
<dbReference type="GO" id="GO:0046872">
    <property type="term" value="F:metal ion binding"/>
    <property type="evidence" value="ECO:0007669"/>
    <property type="project" value="UniProtKB-KW"/>
</dbReference>
<dbReference type="GO" id="GO:0005739">
    <property type="term" value="C:mitochondrion"/>
    <property type="evidence" value="ECO:0007669"/>
    <property type="project" value="UniProtKB-SubCell"/>
</dbReference>
<dbReference type="EMBL" id="MU001701">
    <property type="protein sequence ID" value="KAF2452981.1"/>
    <property type="molecule type" value="Genomic_DNA"/>
</dbReference>
<accession>A0A6A6NMP6</accession>
<evidence type="ECO:0000256" key="7">
    <source>
        <dbReference type="ARBA" id="ARBA00023004"/>
    </source>
</evidence>
<evidence type="ECO:0000256" key="5">
    <source>
        <dbReference type="ARBA" id="ARBA00022801"/>
    </source>
</evidence>
<evidence type="ECO:0000256" key="9">
    <source>
        <dbReference type="ARBA" id="ARBA00023204"/>
    </source>
</evidence>
<dbReference type="OrthoDB" id="2099276at2759"/>
<proteinExistence type="inferred from homology"/>
<dbReference type="InterPro" id="IPR003265">
    <property type="entry name" value="HhH-GPD_domain"/>
</dbReference>
<keyword evidence="5 12" id="KW-0378">Hydrolase</keyword>
<evidence type="ECO:0000313" key="15">
    <source>
        <dbReference type="EMBL" id="KAF2452981.1"/>
    </source>
</evidence>
<comment type="caution">
    <text evidence="12">Lacks conserved residue(s) required for the propagation of feature annotation.</text>
</comment>
<evidence type="ECO:0000256" key="1">
    <source>
        <dbReference type="ARBA" id="ARBA00008343"/>
    </source>
</evidence>
<sequence>MRTSRISRETEKAVSSMPTRSRPARQSPARARFLRSYALDGRPSTTPESTADNASEDSGLSDPPSDLGRSDAEPSAQPSQQSRKRKRGLSTPEIPKSLGAKSTSSSSATMAKQASSPAADGAAARTRAPRRKPARKAVGPAGSVAVAPPTGWETLYNATLAMRSRIAAPVDTMGCERLADEAAPARDRRFHTLVSLMLSSQTKDAVTAAAMRRLQTELPGGLRVGAVLAADAAALDEMIGKVGFHNTKARNVKRVAAILRERYADDIPDSVEGLVALPGVGPKMAFLCMSAAWGRDEGIGVDVHVHRITNLWGWHKTNTPEETRAALESWLPRDKWREINWLLVGLGQTVCTPVRRKCGECDLGLKGLCPARVMKEVNKAKKEIKVEVEGSAASPRSGGKTKVVERVKKGTEIEDPANEEAVAGSAIKHEFSPSLPDIEDSGLGPSRLRGRRK</sequence>
<comment type="catalytic activity">
    <reaction evidence="12">
        <text>2'-deoxyribonucleotide-(2'-deoxyribose 5'-phosphate)-2'-deoxyribonucleotide-DNA = a 3'-end 2'-deoxyribonucleotide-(2,3-dehydro-2,3-deoxyribose 5'-phosphate)-DNA + a 5'-end 5'-phospho-2'-deoxyribonucleoside-DNA + H(+)</text>
        <dbReference type="Rhea" id="RHEA:66592"/>
        <dbReference type="Rhea" id="RHEA-COMP:13180"/>
        <dbReference type="Rhea" id="RHEA-COMP:16897"/>
        <dbReference type="Rhea" id="RHEA-COMP:17067"/>
        <dbReference type="ChEBI" id="CHEBI:15378"/>
        <dbReference type="ChEBI" id="CHEBI:136412"/>
        <dbReference type="ChEBI" id="CHEBI:157695"/>
        <dbReference type="ChEBI" id="CHEBI:167181"/>
        <dbReference type="EC" id="4.2.99.18"/>
    </reaction>
</comment>
<dbReference type="Gene3D" id="1.10.340.30">
    <property type="entry name" value="Hypothetical protein, domain 2"/>
    <property type="match status" value="1"/>
</dbReference>
<reference evidence="15" key="1">
    <citation type="journal article" date="2020" name="Stud. Mycol.">
        <title>101 Dothideomycetes genomes: a test case for predicting lifestyles and emergence of pathogens.</title>
        <authorList>
            <person name="Haridas S."/>
            <person name="Albert R."/>
            <person name="Binder M."/>
            <person name="Bloem J."/>
            <person name="Labutti K."/>
            <person name="Salamov A."/>
            <person name="Andreopoulos B."/>
            <person name="Baker S."/>
            <person name="Barry K."/>
            <person name="Bills G."/>
            <person name="Bluhm B."/>
            <person name="Cannon C."/>
            <person name="Castanera R."/>
            <person name="Culley D."/>
            <person name="Daum C."/>
            <person name="Ezra D."/>
            <person name="Gonzalez J."/>
            <person name="Henrissat B."/>
            <person name="Kuo A."/>
            <person name="Liang C."/>
            <person name="Lipzen A."/>
            <person name="Lutzoni F."/>
            <person name="Magnuson J."/>
            <person name="Mondo S."/>
            <person name="Nolan M."/>
            <person name="Ohm R."/>
            <person name="Pangilinan J."/>
            <person name="Park H.-J."/>
            <person name="Ramirez L."/>
            <person name="Alfaro M."/>
            <person name="Sun H."/>
            <person name="Tritt A."/>
            <person name="Yoshinaga Y."/>
            <person name="Zwiers L.-H."/>
            <person name="Turgeon B."/>
            <person name="Goodwin S."/>
            <person name="Spatafora J."/>
            <person name="Crous P."/>
            <person name="Grigoriev I."/>
        </authorList>
    </citation>
    <scope>NUCLEOTIDE SEQUENCE</scope>
    <source>
        <strain evidence="15">ATCC 16933</strain>
    </source>
</reference>
<keyword evidence="4 12" id="KW-0227">DNA damage</keyword>
<dbReference type="FunFam" id="1.10.340.30:FF:000005">
    <property type="entry name" value="Endonuclease III-like protein 1"/>
    <property type="match status" value="1"/>
</dbReference>
<dbReference type="GO" id="GO:0005634">
    <property type="term" value="C:nucleus"/>
    <property type="evidence" value="ECO:0007669"/>
    <property type="project" value="UniProtKB-SubCell"/>
</dbReference>
<dbReference type="Pfam" id="PF00730">
    <property type="entry name" value="HhH-GPD"/>
    <property type="match status" value="1"/>
</dbReference>
<evidence type="ECO:0000256" key="2">
    <source>
        <dbReference type="ARBA" id="ARBA00022485"/>
    </source>
</evidence>
<name>A0A6A6NMP6_9PEZI</name>
<dbReference type="InterPro" id="IPR011257">
    <property type="entry name" value="DNA_glycosylase"/>
</dbReference>
<evidence type="ECO:0000256" key="11">
    <source>
        <dbReference type="ARBA" id="ARBA00023295"/>
    </source>
</evidence>
<dbReference type="AlphaFoldDB" id="A0A6A6NMP6"/>
<dbReference type="SUPFAM" id="SSF48150">
    <property type="entry name" value="DNA-glycosylase"/>
    <property type="match status" value="1"/>
</dbReference>
<feature type="compositionally biased region" description="Basic and acidic residues" evidence="13">
    <location>
        <begin position="402"/>
        <end position="412"/>
    </location>
</feature>
<feature type="compositionally biased region" description="Basic and acidic residues" evidence="13">
    <location>
        <begin position="1"/>
        <end position="12"/>
    </location>
</feature>
<protein>
    <recommendedName>
        <fullName evidence="12">Endonuclease III homolog</fullName>
        <ecNumber evidence="12">3.2.2.-</ecNumber>
        <ecNumber evidence="12">4.2.99.18</ecNumber>
    </recommendedName>
    <alternativeName>
        <fullName evidence="12">Bifunctional DNA N-glycosylase/DNA-(apurinic or apyrimidinic site) lyase</fullName>
        <shortName evidence="12">DNA glycosylase/AP lyase</shortName>
    </alternativeName>
</protein>
<dbReference type="FunFam" id="1.10.1670.10:FF:000003">
    <property type="entry name" value="Endonuclease III homolog"/>
    <property type="match status" value="1"/>
</dbReference>
<feature type="compositionally biased region" description="Low complexity" evidence="13">
    <location>
        <begin position="100"/>
        <end position="126"/>
    </location>
</feature>
<dbReference type="Pfam" id="PF00633">
    <property type="entry name" value="HHH"/>
    <property type="match status" value="1"/>
</dbReference>
<dbReference type="Proteomes" id="UP000799766">
    <property type="component" value="Unassembled WGS sequence"/>
</dbReference>
<feature type="domain" description="HhH-GPD" evidence="14">
    <location>
        <begin position="198"/>
        <end position="349"/>
    </location>
</feature>
<keyword evidence="2" id="KW-0004">4Fe-4S</keyword>